<feature type="domain" description="Nicotinate/nicotinamide phosphoribosyltransferase" evidence="9">
    <location>
        <begin position="94"/>
        <end position="211"/>
    </location>
</feature>
<gene>
    <name evidence="11" type="ORF">S01H1_66777</name>
</gene>
<dbReference type="InterPro" id="IPR006405">
    <property type="entry name" value="Nic_PRibTrfase_pncB"/>
</dbReference>
<dbReference type="GO" id="GO:0016740">
    <property type="term" value="F:transferase activity"/>
    <property type="evidence" value="ECO:0007669"/>
    <property type="project" value="UniProtKB-KW"/>
</dbReference>
<feature type="non-terminal residue" evidence="11">
    <location>
        <position position="1"/>
    </location>
</feature>
<evidence type="ECO:0000256" key="4">
    <source>
        <dbReference type="ARBA" id="ARBA00022553"/>
    </source>
</evidence>
<feature type="non-terminal residue" evidence="11">
    <location>
        <position position="250"/>
    </location>
</feature>
<dbReference type="PANTHER" id="PTHR11098:SF1">
    <property type="entry name" value="NICOTINATE PHOSPHORIBOSYLTRANSFERASE"/>
    <property type="match status" value="1"/>
</dbReference>
<organism evidence="11">
    <name type="scientific">marine sediment metagenome</name>
    <dbReference type="NCBI Taxonomy" id="412755"/>
    <lineage>
        <taxon>unclassified sequences</taxon>
        <taxon>metagenomes</taxon>
        <taxon>ecological metagenomes</taxon>
    </lineage>
</organism>
<evidence type="ECO:0000259" key="9">
    <source>
        <dbReference type="Pfam" id="PF04095"/>
    </source>
</evidence>
<keyword evidence="7" id="KW-0808">Transferase</keyword>
<dbReference type="UniPathway" id="UPA00253">
    <property type="reaction ID" value="UER00457"/>
</dbReference>
<feature type="domain" description="Nicotinate phosphoribosyltransferase N-terminal" evidence="10">
    <location>
        <begin position="1"/>
        <end position="72"/>
    </location>
</feature>
<dbReference type="Gene3D" id="3.20.20.70">
    <property type="entry name" value="Aldolase class I"/>
    <property type="match status" value="1"/>
</dbReference>
<dbReference type="EC" id="6.3.4.21" evidence="3"/>
<comment type="caution">
    <text evidence="11">The sequence shown here is derived from an EMBL/GenBank/DDBJ whole genome shotgun (WGS) entry which is preliminary data.</text>
</comment>
<dbReference type="InterPro" id="IPR036068">
    <property type="entry name" value="Nicotinate_pribotase-like_C"/>
</dbReference>
<dbReference type="PANTHER" id="PTHR11098">
    <property type="entry name" value="NICOTINATE PHOSPHORIBOSYLTRANSFERASE"/>
    <property type="match status" value="1"/>
</dbReference>
<dbReference type="NCBIfam" id="NF009131">
    <property type="entry name" value="PRK12484.1"/>
    <property type="match status" value="1"/>
</dbReference>
<evidence type="ECO:0000256" key="2">
    <source>
        <dbReference type="ARBA" id="ARBA00010897"/>
    </source>
</evidence>
<comment type="similarity">
    <text evidence="2">Belongs to the NAPRTase family.</text>
</comment>
<dbReference type="InterPro" id="IPR013785">
    <property type="entry name" value="Aldolase_TIM"/>
</dbReference>
<evidence type="ECO:0000313" key="11">
    <source>
        <dbReference type="EMBL" id="GAG33294.1"/>
    </source>
</evidence>
<dbReference type="GO" id="GO:0034355">
    <property type="term" value="P:NAD+ biosynthetic process via the salvage pathway"/>
    <property type="evidence" value="ECO:0007669"/>
    <property type="project" value="TreeGrafter"/>
</dbReference>
<dbReference type="Pfam" id="PF04095">
    <property type="entry name" value="NAPRTase"/>
    <property type="match status" value="1"/>
</dbReference>
<keyword evidence="6" id="KW-0662">Pyridine nucleotide biosynthesis</keyword>
<comment type="pathway">
    <text evidence="1">Cofactor biosynthesis; NAD(+) biosynthesis; nicotinate D-ribonucleotide from nicotinate: step 1/1.</text>
</comment>
<evidence type="ECO:0000256" key="6">
    <source>
        <dbReference type="ARBA" id="ARBA00022642"/>
    </source>
</evidence>
<evidence type="ECO:0000256" key="1">
    <source>
        <dbReference type="ARBA" id="ARBA00004952"/>
    </source>
</evidence>
<dbReference type="NCBIfam" id="TIGR01513">
    <property type="entry name" value="NAPRTase_put"/>
    <property type="match status" value="1"/>
</dbReference>
<reference evidence="11" key="1">
    <citation type="journal article" date="2014" name="Front. Microbiol.">
        <title>High frequency of phylogenetically diverse reductive dehalogenase-homologous genes in deep subseafloor sedimentary metagenomes.</title>
        <authorList>
            <person name="Kawai M."/>
            <person name="Futagami T."/>
            <person name="Toyoda A."/>
            <person name="Takaki Y."/>
            <person name="Nishi S."/>
            <person name="Hori S."/>
            <person name="Arai W."/>
            <person name="Tsubouchi T."/>
            <person name="Morono Y."/>
            <person name="Uchiyama I."/>
            <person name="Ito T."/>
            <person name="Fujiyama A."/>
            <person name="Inagaki F."/>
            <person name="Takami H."/>
        </authorList>
    </citation>
    <scope>NUCLEOTIDE SEQUENCE</scope>
    <source>
        <strain evidence="11">Expedition CK06-06</strain>
    </source>
</reference>
<proteinExistence type="inferred from homology"/>
<dbReference type="Gene3D" id="3.20.140.10">
    <property type="entry name" value="nicotinate phosphoribosyltransferase"/>
    <property type="match status" value="1"/>
</dbReference>
<dbReference type="FunFam" id="3.20.20.70:FF:000076">
    <property type="entry name" value="Nicotinate phosphoribosyltransferase"/>
    <property type="match status" value="1"/>
</dbReference>
<keyword evidence="5" id="KW-0436">Ligase</keyword>
<dbReference type="InterPro" id="IPR040727">
    <property type="entry name" value="NAPRTase_N"/>
</dbReference>
<dbReference type="Pfam" id="PF17767">
    <property type="entry name" value="NAPRTase_N"/>
    <property type="match status" value="1"/>
</dbReference>
<dbReference type="AlphaFoldDB" id="X0WQM8"/>
<comment type="catalytic activity">
    <reaction evidence="8">
        <text>5-phospho-alpha-D-ribose 1-diphosphate + nicotinate + ATP + H2O = nicotinate beta-D-ribonucleotide + ADP + phosphate + diphosphate</text>
        <dbReference type="Rhea" id="RHEA:36163"/>
        <dbReference type="ChEBI" id="CHEBI:15377"/>
        <dbReference type="ChEBI" id="CHEBI:30616"/>
        <dbReference type="ChEBI" id="CHEBI:32544"/>
        <dbReference type="ChEBI" id="CHEBI:33019"/>
        <dbReference type="ChEBI" id="CHEBI:43474"/>
        <dbReference type="ChEBI" id="CHEBI:57502"/>
        <dbReference type="ChEBI" id="CHEBI:58017"/>
        <dbReference type="ChEBI" id="CHEBI:456216"/>
        <dbReference type="EC" id="6.3.4.21"/>
    </reaction>
</comment>
<keyword evidence="4" id="KW-0597">Phosphoprotein</keyword>
<dbReference type="InterPro" id="IPR007229">
    <property type="entry name" value="Nic_PRibTrfase-Fam"/>
</dbReference>
<sequence>ENLTFTHDDLAYLASRHQFSERFLDSLRKFRFTGDVYAVSEGMPVFGNEPILEVVAPIPQAQLVETLIMNQVHLQTVLASKAARVVVAAAGRTVVDFGARRIHGTDAALKAARAFYIAGITATSNVLAGRVYGLPLAGTMAHSFVQAHKDEAEAFRAFARLYPDTVLLVDTYDTLAGVRKVIDLAHALGEDFRIRAVRLDSGDLAELSRQARCLLDQAGLHNVGIFASGGLDEDNIAGLVAAGAPIDGFG</sequence>
<evidence type="ECO:0000256" key="8">
    <source>
        <dbReference type="ARBA" id="ARBA00048668"/>
    </source>
</evidence>
<evidence type="ECO:0000256" key="3">
    <source>
        <dbReference type="ARBA" id="ARBA00013236"/>
    </source>
</evidence>
<accession>X0WQM8</accession>
<evidence type="ECO:0000256" key="5">
    <source>
        <dbReference type="ARBA" id="ARBA00022598"/>
    </source>
</evidence>
<dbReference type="SUPFAM" id="SSF51690">
    <property type="entry name" value="Nicotinate/Quinolinate PRTase C-terminal domain-like"/>
    <property type="match status" value="1"/>
</dbReference>
<dbReference type="GO" id="GO:0004516">
    <property type="term" value="F:nicotinate phosphoribosyltransferase activity"/>
    <property type="evidence" value="ECO:0007669"/>
    <property type="project" value="UniProtKB-EC"/>
</dbReference>
<dbReference type="InterPro" id="IPR041525">
    <property type="entry name" value="N/Namide_PRibTrfase"/>
</dbReference>
<protein>
    <recommendedName>
        <fullName evidence="3">nicotinate phosphoribosyltransferase</fullName>
        <ecNumber evidence="3">6.3.4.21</ecNumber>
    </recommendedName>
</protein>
<name>X0WQM8_9ZZZZ</name>
<dbReference type="GO" id="GO:0005829">
    <property type="term" value="C:cytosol"/>
    <property type="evidence" value="ECO:0007669"/>
    <property type="project" value="TreeGrafter"/>
</dbReference>
<dbReference type="EMBL" id="BARS01044170">
    <property type="protein sequence ID" value="GAG33294.1"/>
    <property type="molecule type" value="Genomic_DNA"/>
</dbReference>
<evidence type="ECO:0000256" key="7">
    <source>
        <dbReference type="ARBA" id="ARBA00022679"/>
    </source>
</evidence>
<evidence type="ECO:0000259" key="10">
    <source>
        <dbReference type="Pfam" id="PF17767"/>
    </source>
</evidence>
<dbReference type="SUPFAM" id="SSF54675">
    <property type="entry name" value="Nicotinate/Quinolinate PRTase N-terminal domain-like"/>
    <property type="match status" value="1"/>
</dbReference>